<keyword evidence="9 11" id="KW-0460">Magnesium</keyword>
<keyword evidence="5 11" id="KW-0479">Metal-binding</keyword>
<keyword evidence="4 11" id="KW-0808">Transferase</keyword>
<comment type="similarity">
    <text evidence="11">Belongs to the Thz kinase family.</text>
</comment>
<organism evidence="12 13">
    <name type="scientific">Tigheibacillus halophilus</name>
    <dbReference type="NCBI Taxonomy" id="361280"/>
    <lineage>
        <taxon>Bacteria</taxon>
        <taxon>Bacillati</taxon>
        <taxon>Bacillota</taxon>
        <taxon>Bacilli</taxon>
        <taxon>Bacillales</taxon>
        <taxon>Bacillaceae</taxon>
        <taxon>Tigheibacillus</taxon>
    </lineage>
</organism>
<evidence type="ECO:0000256" key="8">
    <source>
        <dbReference type="ARBA" id="ARBA00022840"/>
    </source>
</evidence>
<feature type="binding site" evidence="11">
    <location>
        <position position="187"/>
    </location>
    <ligand>
        <name>substrate</name>
    </ligand>
</feature>
<protein>
    <recommendedName>
        <fullName evidence="11">Hydroxyethylthiazole kinase</fullName>
        <ecNumber evidence="11">2.7.1.50</ecNumber>
    </recommendedName>
    <alternativeName>
        <fullName evidence="11">4-methyl-5-beta-hydroxyethylthiazole kinase</fullName>
        <shortName evidence="11">TH kinase</shortName>
        <shortName evidence="11">Thz kinase</shortName>
    </alternativeName>
</protein>
<dbReference type="PIRSF" id="PIRSF000513">
    <property type="entry name" value="Thz_kinase"/>
    <property type="match status" value="1"/>
</dbReference>
<feature type="binding site" evidence="11">
    <location>
        <position position="160"/>
    </location>
    <ligand>
        <name>ATP</name>
        <dbReference type="ChEBI" id="CHEBI:30616"/>
    </ligand>
</feature>
<dbReference type="Gene3D" id="3.40.1190.20">
    <property type="match status" value="1"/>
</dbReference>
<sequence>MDYIAKIRENSPFIFNITNEVATNFAANGLIAIGASPAMSHTPREAEEMARHADAVVLNLGTLTEDRAEAMLKAGKTANDAGVPVILDPIAAGATTFRTEVIAEILSTVKLAVIKANAGEIAVLGNVLKETKGPDSPIEKNDPNVAAAVAEKYKTIVIATGKTDVISDGSRRTLCDNGHPMLQNITASGCLLTSIVGAFASVTQDMYEAAVWATASYGIAAELAMKTAEGPGTFIPALLDQLYALDQEKVKGYQRIQEMEEERKVF</sequence>
<dbReference type="NCBIfam" id="TIGR00694">
    <property type="entry name" value="thiM"/>
    <property type="match status" value="1"/>
</dbReference>
<dbReference type="InterPro" id="IPR029056">
    <property type="entry name" value="Ribokinase-like"/>
</dbReference>
<dbReference type="PRINTS" id="PR01099">
    <property type="entry name" value="HYETHTZKNASE"/>
</dbReference>
<accession>A0ABU5C6H0</accession>
<dbReference type="InterPro" id="IPR000417">
    <property type="entry name" value="Hyethyz_kinase"/>
</dbReference>
<comment type="catalytic activity">
    <reaction evidence="1 11">
        <text>5-(2-hydroxyethyl)-4-methylthiazole + ATP = 4-methyl-5-(2-phosphooxyethyl)-thiazole + ADP + H(+)</text>
        <dbReference type="Rhea" id="RHEA:24212"/>
        <dbReference type="ChEBI" id="CHEBI:15378"/>
        <dbReference type="ChEBI" id="CHEBI:17957"/>
        <dbReference type="ChEBI" id="CHEBI:30616"/>
        <dbReference type="ChEBI" id="CHEBI:58296"/>
        <dbReference type="ChEBI" id="CHEBI:456216"/>
        <dbReference type="EC" id="2.7.1.50"/>
    </reaction>
</comment>
<evidence type="ECO:0000256" key="9">
    <source>
        <dbReference type="ARBA" id="ARBA00022842"/>
    </source>
</evidence>
<comment type="function">
    <text evidence="11">Catalyzes the phosphorylation of the hydroxyl group of 4-methyl-5-beta-hydroxyethylthiazole (THZ).</text>
</comment>
<evidence type="ECO:0000256" key="2">
    <source>
        <dbReference type="ARBA" id="ARBA00001946"/>
    </source>
</evidence>
<evidence type="ECO:0000313" key="12">
    <source>
        <dbReference type="EMBL" id="MDY0394908.1"/>
    </source>
</evidence>
<dbReference type="Proteomes" id="UP001281447">
    <property type="component" value="Unassembled WGS sequence"/>
</dbReference>
<dbReference type="GO" id="GO:0004417">
    <property type="term" value="F:hydroxyethylthiazole kinase activity"/>
    <property type="evidence" value="ECO:0007669"/>
    <property type="project" value="UniProtKB-EC"/>
</dbReference>
<evidence type="ECO:0000256" key="6">
    <source>
        <dbReference type="ARBA" id="ARBA00022741"/>
    </source>
</evidence>
<comment type="pathway">
    <text evidence="3 11">Cofactor biosynthesis; thiamine diphosphate biosynthesis; 4-methyl-5-(2-phosphoethyl)-thiazole from 5-(2-hydroxyethyl)-4-methylthiazole: step 1/1.</text>
</comment>
<dbReference type="Pfam" id="PF02110">
    <property type="entry name" value="HK"/>
    <property type="match status" value="1"/>
</dbReference>
<dbReference type="CDD" id="cd01170">
    <property type="entry name" value="THZ_kinase"/>
    <property type="match status" value="1"/>
</dbReference>
<dbReference type="EC" id="2.7.1.50" evidence="11"/>
<keyword evidence="13" id="KW-1185">Reference proteome</keyword>
<keyword evidence="7 11" id="KW-0418">Kinase</keyword>
<feature type="binding site" evidence="11">
    <location>
        <position position="115"/>
    </location>
    <ligand>
        <name>ATP</name>
        <dbReference type="ChEBI" id="CHEBI:30616"/>
    </ligand>
</feature>
<keyword evidence="10 11" id="KW-0784">Thiamine biosynthesis</keyword>
<feature type="binding site" evidence="11">
    <location>
        <position position="39"/>
    </location>
    <ligand>
        <name>substrate</name>
    </ligand>
</feature>
<dbReference type="RefSeq" id="WP_390355610.1">
    <property type="nucleotide sequence ID" value="NZ_JBHUIZ010000009.1"/>
</dbReference>
<evidence type="ECO:0000256" key="5">
    <source>
        <dbReference type="ARBA" id="ARBA00022723"/>
    </source>
</evidence>
<keyword evidence="8 11" id="KW-0067">ATP-binding</keyword>
<evidence type="ECO:0000256" key="1">
    <source>
        <dbReference type="ARBA" id="ARBA00001771"/>
    </source>
</evidence>
<evidence type="ECO:0000256" key="4">
    <source>
        <dbReference type="ARBA" id="ARBA00022679"/>
    </source>
</evidence>
<reference evidence="12 13" key="1">
    <citation type="submission" date="2023-10" db="EMBL/GenBank/DDBJ databases">
        <title>Virgibacillus halophilus 5B73C genome.</title>
        <authorList>
            <person name="Miliotis G."/>
            <person name="Sengupta P."/>
            <person name="Hameed A."/>
            <person name="Chuvochina M."/>
            <person name="Mcdonagh F."/>
            <person name="Simpson A.C."/>
            <person name="Singh N.K."/>
            <person name="Rekha P.D."/>
            <person name="Raman K."/>
            <person name="Hugenholtz P."/>
            <person name="Venkateswaran K."/>
        </authorList>
    </citation>
    <scope>NUCLEOTIDE SEQUENCE [LARGE SCALE GENOMIC DNA]</scope>
    <source>
        <strain evidence="12 13">5B73C</strain>
    </source>
</reference>
<keyword evidence="6 11" id="KW-0547">Nucleotide-binding</keyword>
<dbReference type="HAMAP" id="MF_00228">
    <property type="entry name" value="Thz_kinase"/>
    <property type="match status" value="1"/>
</dbReference>
<name>A0ABU5C6H0_9BACI</name>
<comment type="cofactor">
    <cofactor evidence="2 11">
        <name>Mg(2+)</name>
        <dbReference type="ChEBI" id="CHEBI:18420"/>
    </cofactor>
</comment>
<evidence type="ECO:0000313" key="13">
    <source>
        <dbReference type="Proteomes" id="UP001281447"/>
    </source>
</evidence>
<proteinExistence type="inferred from homology"/>
<evidence type="ECO:0000256" key="11">
    <source>
        <dbReference type="HAMAP-Rule" id="MF_00228"/>
    </source>
</evidence>
<evidence type="ECO:0000256" key="7">
    <source>
        <dbReference type="ARBA" id="ARBA00022777"/>
    </source>
</evidence>
<gene>
    <name evidence="11 12" type="primary">thiM</name>
    <name evidence="12" type="ORF">RWE15_11295</name>
</gene>
<evidence type="ECO:0000256" key="3">
    <source>
        <dbReference type="ARBA" id="ARBA00004868"/>
    </source>
</evidence>
<comment type="caution">
    <text evidence="12">The sequence shown here is derived from an EMBL/GenBank/DDBJ whole genome shotgun (WGS) entry which is preliminary data.</text>
</comment>
<dbReference type="EMBL" id="JAWDIP010000003">
    <property type="protein sequence ID" value="MDY0394908.1"/>
    <property type="molecule type" value="Genomic_DNA"/>
</dbReference>
<dbReference type="NCBIfam" id="NF006830">
    <property type="entry name" value="PRK09355.1"/>
    <property type="match status" value="1"/>
</dbReference>
<evidence type="ECO:0000256" key="10">
    <source>
        <dbReference type="ARBA" id="ARBA00022977"/>
    </source>
</evidence>
<dbReference type="SUPFAM" id="SSF53613">
    <property type="entry name" value="Ribokinase-like"/>
    <property type="match status" value="1"/>
</dbReference>